<comment type="function">
    <text evidence="2">Catalyzes the phosphorylation of D-fructose 6-phosphate, the first committing step of glycolysis. Uses inorganic phosphate (PPi) as phosphoryl donor instead of ATP like common ATP-dependent phosphofructokinases (ATP-PFKs), which renders the reaction reversible, and can thus function both in glycolysis and gluconeogenesis. Consistently, PPi-PFK can replace the enzymes of both the forward (ATP-PFK) and reverse (fructose-bisphosphatase (FBPase)) reactions.</text>
</comment>
<dbReference type="SUPFAM" id="SSF53784">
    <property type="entry name" value="Phosphofructokinase"/>
    <property type="match status" value="1"/>
</dbReference>
<dbReference type="InterPro" id="IPR035966">
    <property type="entry name" value="PKF_sf"/>
</dbReference>
<accession>A0AA38C962</accession>
<dbReference type="GO" id="GO:0046872">
    <property type="term" value="F:metal ion binding"/>
    <property type="evidence" value="ECO:0007669"/>
    <property type="project" value="UniProtKB-KW"/>
</dbReference>
<evidence type="ECO:0000256" key="18">
    <source>
        <dbReference type="SAM" id="MobiDB-lite"/>
    </source>
</evidence>
<evidence type="ECO:0000256" key="9">
    <source>
        <dbReference type="ARBA" id="ARBA00022723"/>
    </source>
</evidence>
<dbReference type="SUPFAM" id="SSF56672">
    <property type="entry name" value="DNA/RNA polymerases"/>
    <property type="match status" value="1"/>
</dbReference>
<dbReference type="GO" id="GO:0006508">
    <property type="term" value="P:proteolysis"/>
    <property type="evidence" value="ECO:0007669"/>
    <property type="project" value="UniProtKB-KW"/>
</dbReference>
<gene>
    <name evidence="17" type="primary">PFP-BETA</name>
    <name evidence="20" type="ORF">KI387_039673</name>
</gene>
<feature type="active site" description="Proton acceptor" evidence="17">
    <location>
        <position position="221"/>
    </location>
</feature>
<evidence type="ECO:0000256" key="16">
    <source>
        <dbReference type="ARBA" id="ARBA00048072"/>
    </source>
</evidence>
<evidence type="ECO:0000256" key="2">
    <source>
        <dbReference type="ARBA" id="ARBA00003138"/>
    </source>
</evidence>
<reference evidence="20 21" key="1">
    <citation type="journal article" date="2021" name="Nat. Plants">
        <title>The Taxus genome provides insights into paclitaxel biosynthesis.</title>
        <authorList>
            <person name="Xiong X."/>
            <person name="Gou J."/>
            <person name="Liao Q."/>
            <person name="Li Y."/>
            <person name="Zhou Q."/>
            <person name="Bi G."/>
            <person name="Li C."/>
            <person name="Du R."/>
            <person name="Wang X."/>
            <person name="Sun T."/>
            <person name="Guo L."/>
            <person name="Liang H."/>
            <person name="Lu P."/>
            <person name="Wu Y."/>
            <person name="Zhang Z."/>
            <person name="Ro D.K."/>
            <person name="Shang Y."/>
            <person name="Huang S."/>
            <person name="Yan J."/>
        </authorList>
    </citation>
    <scope>NUCLEOTIDE SEQUENCE [LARGE SCALE GENOMIC DNA]</scope>
    <source>
        <strain evidence="20">Ta-2019</strain>
    </source>
</reference>
<dbReference type="InterPro" id="IPR000023">
    <property type="entry name" value="Phosphofructokinase_dom"/>
</dbReference>
<feature type="binding site" evidence="17">
    <location>
        <position position="191"/>
    </location>
    <ligand>
        <name>Mg(2+)</name>
        <dbReference type="ChEBI" id="CHEBI:18420"/>
        <note>catalytic</note>
    </ligand>
</feature>
<feature type="site" description="Important for catalytic activity and substrate specificity; stabilizes the transition state when the phosphoryl donor is PPi; prevents ATP from binding by mimicking the alpha-phosphate group of ATP" evidence="17">
    <location>
        <position position="192"/>
    </location>
</feature>
<dbReference type="GO" id="GO:0008233">
    <property type="term" value="F:peptidase activity"/>
    <property type="evidence" value="ECO:0007669"/>
    <property type="project" value="UniProtKB-KW"/>
</dbReference>
<feature type="binding site" evidence="17">
    <location>
        <position position="97"/>
    </location>
    <ligand>
        <name>diphosphate</name>
        <dbReference type="ChEBI" id="CHEBI:33019"/>
    </ligand>
</feature>
<feature type="binding site" evidence="17">
    <location>
        <begin position="432"/>
        <end position="435"/>
    </location>
    <ligand>
        <name>substrate</name>
    </ligand>
</feature>
<dbReference type="Pfam" id="PF00078">
    <property type="entry name" value="RVT_1"/>
    <property type="match status" value="1"/>
</dbReference>
<feature type="domain" description="Reverse transcriptase" evidence="19">
    <location>
        <begin position="970"/>
        <end position="1149"/>
    </location>
</feature>
<dbReference type="NCBIfam" id="TIGR02477">
    <property type="entry name" value="PFKA_PPi"/>
    <property type="match status" value="1"/>
</dbReference>
<keyword evidence="3 17" id="KW-0963">Cytoplasm</keyword>
<dbReference type="Gene3D" id="3.10.10.10">
    <property type="entry name" value="HIV Type 1 Reverse Transcriptase, subunit A, domain 1"/>
    <property type="match status" value="1"/>
</dbReference>
<dbReference type="GO" id="GO:0004519">
    <property type="term" value="F:endonuclease activity"/>
    <property type="evidence" value="ECO:0007669"/>
    <property type="project" value="UniProtKB-KW"/>
</dbReference>
<sequence>MINGDVAQKPAATTRDFSVYSEVQSNRLDHQLPLPSVLKGVFGLVSGPPSTAAGNPEEIAKLFPELYGQPSIHLVPSDTPALRSDQTLKVGVVLSGGQAPGGHNVIAGLFDYVQSNTKDSTFFGFKGGPAGIMKCKYVELTKEFVYPYRNQGGFDIICSGRDKIETPEQFKQAEETALKLGLDGLVVIGGDDSNTNACLLAENFRAKNLKTQVIGCPKTIDGDLKCKEVPTSFGFDTACKIYAEMIGNVMVDARSTGKYYHFVRLMGRAASHITLECALQTHPNITIIGEEVAVKKQTLKNVTDYITDVICKRADCGYNYGVILIPEGLIDFIPEVQQLISELNEVLAHDVVDESGLWKQKLQPQSRTLFDFLPQSIQEQLMLERDPHGNVQVAKIETEKMLISMVESELEKRKEQGTYAGHFKGQSHFFGYEGRCGLPTNFDATYCYALGYAAGVLLHAGKTGLIASVGNLAAPAEEWTVGGTALTELMDVERRKGKFKPVIKKAMVELDGAPFKKFASVRDEWALKNKYNSPGRVASKEDVEKIGQRLEDFINQFSYNIMGHHILPNQPQINHTHINQGGSLGQSNRQTSQGGSANMTNPNTNTLQARNMIPKVEMRKFDGKDPLNWINQMENFFDLHQIPSGQKVTMASLYLEPDQFIWYRWLCAQRKKSGLNVTWKIFTEELQLHYSSSVSENYFSQLAKLRQTGTVKDYIHQFQNLSLRVENIPEDNLNDLFLGGLKEKIETEVRMFNPHKVSDSMIMARRAEEKFLSSRKQTVSNIRDRSTLPPSFPRPVRLTPQQIEEKRAKGLCFNCDNKFGPGHKCAEKKLFYIEGPTEEEENEEDEEVEPEEELGDPQPTISCHAISGKCHNINLTMGDYLLTSNMYAIAMGGVDIVLGVQWLTTLGTIEMNFQELFMQFQSEGRTFKLKGLRAKSPQMLVPGSQPPNIRPYRYPYMQKSEIEKIVQEMLEAGLIRHSQSAYSSPVVMVRKKDDNWRMCPDYRELNKYTVKDKFPIPVIDDLLDELHGVVYFTKLDLHSGYHQIRIKDEDIHKTTFRTHEGHYEFLVMPFGLTNAPSTFQSLMNSIFKPFLRKFVLVFFDDILIYSKTWEEHLHHVNKVLETLEQHQLYAKPSKCSFGVKEVEYLGHIVSYEGYYRRFVRNYGSIAAPLTTLLKKDSFQWNEQATMAFEKLKEAMCTTPVLATPDFSKTFIVECDASGYGMGEVLMQEG</sequence>
<keyword evidence="7" id="KW-0548">Nucleotidyltransferase</keyword>
<evidence type="ECO:0000256" key="6">
    <source>
        <dbReference type="ARBA" id="ARBA00022679"/>
    </source>
</evidence>
<keyword evidence="4 17" id="KW-0021">Allosteric enzyme</keyword>
<feature type="region of interest" description="Disordered" evidence="18">
    <location>
        <begin position="571"/>
        <end position="605"/>
    </location>
</feature>
<dbReference type="InterPro" id="IPR041577">
    <property type="entry name" value="RT_RNaseH_2"/>
</dbReference>
<keyword evidence="10" id="KW-0255">Endonuclease</keyword>
<dbReference type="EMBL" id="JAHRHJ020000011">
    <property type="protein sequence ID" value="KAH9296085.1"/>
    <property type="molecule type" value="Genomic_DNA"/>
</dbReference>
<evidence type="ECO:0000256" key="13">
    <source>
        <dbReference type="ARBA" id="ARBA00022842"/>
    </source>
</evidence>
<keyword evidence="14" id="KW-0695">RNA-directed DNA polymerase</keyword>
<dbReference type="InterPro" id="IPR043128">
    <property type="entry name" value="Rev_trsase/Diguanyl_cyclase"/>
</dbReference>
<dbReference type="Gene3D" id="1.10.10.480">
    <property type="entry name" value="Phosphofructokinase, domain 3"/>
    <property type="match status" value="1"/>
</dbReference>
<comment type="caution">
    <text evidence="20">The sequence shown here is derived from an EMBL/GenBank/DDBJ whole genome shotgun (WGS) entry which is preliminary data.</text>
</comment>
<dbReference type="Proteomes" id="UP000824469">
    <property type="component" value="Unassembled WGS sequence"/>
</dbReference>
<name>A0AA38C962_TAXCH</name>
<evidence type="ECO:0000259" key="19">
    <source>
        <dbReference type="PROSITE" id="PS50878"/>
    </source>
</evidence>
<dbReference type="Gene3D" id="3.40.50.460">
    <property type="entry name" value="Phosphofructokinase domain"/>
    <property type="match status" value="1"/>
</dbReference>
<comment type="cofactor">
    <cofactor evidence="1 17">
        <name>Mg(2+)</name>
        <dbReference type="ChEBI" id="CHEBI:18420"/>
    </cofactor>
</comment>
<dbReference type="GO" id="GO:0047334">
    <property type="term" value="F:diphosphate-fructose-6-phosphate 1-phosphotransferase activity"/>
    <property type="evidence" value="ECO:0007669"/>
    <property type="project" value="UniProtKB-EC"/>
</dbReference>
<dbReference type="Pfam" id="PF00365">
    <property type="entry name" value="PFK"/>
    <property type="match status" value="1"/>
</dbReference>
<keyword evidence="6 17" id="KW-0808">Transferase</keyword>
<dbReference type="Pfam" id="PF17919">
    <property type="entry name" value="RT_RNaseH_2"/>
    <property type="match status" value="1"/>
</dbReference>
<evidence type="ECO:0000256" key="14">
    <source>
        <dbReference type="ARBA" id="ARBA00022918"/>
    </source>
</evidence>
<evidence type="ECO:0000256" key="12">
    <source>
        <dbReference type="ARBA" id="ARBA00022801"/>
    </source>
</evidence>
<dbReference type="AlphaFoldDB" id="A0AA38C962"/>
<keyword evidence="5" id="KW-0645">Protease</keyword>
<dbReference type="CDD" id="cd01647">
    <property type="entry name" value="RT_LTR"/>
    <property type="match status" value="1"/>
</dbReference>
<dbReference type="Pfam" id="PF03732">
    <property type="entry name" value="Retrotrans_gag"/>
    <property type="match status" value="1"/>
</dbReference>
<feature type="binding site" evidence="17">
    <location>
        <begin position="219"/>
        <end position="221"/>
    </location>
    <ligand>
        <name>substrate</name>
    </ligand>
</feature>
<comment type="caution">
    <text evidence="17">Lacks conserved residue(s) required for the propagation of feature annotation.</text>
</comment>
<comment type="pathway">
    <text evidence="17">Carbohydrate degradation; glycolysis; D-glyceraldehyde 3-phosphate and glycerone phosphate from D-glucose: step 3/4.</text>
</comment>
<evidence type="ECO:0000313" key="20">
    <source>
        <dbReference type="EMBL" id="KAH9296085.1"/>
    </source>
</evidence>
<dbReference type="GO" id="GO:0015979">
    <property type="term" value="P:photosynthesis"/>
    <property type="evidence" value="ECO:0007669"/>
    <property type="project" value="TreeGrafter"/>
</dbReference>
<feature type="binding site" evidence="17">
    <location>
        <position position="327"/>
    </location>
    <ligand>
        <name>substrate</name>
    </ligand>
</feature>
<evidence type="ECO:0000256" key="7">
    <source>
        <dbReference type="ARBA" id="ARBA00022695"/>
    </source>
</evidence>
<dbReference type="NCBIfam" id="NF005482">
    <property type="entry name" value="PRK07085.1"/>
    <property type="match status" value="1"/>
</dbReference>
<evidence type="ECO:0000256" key="15">
    <source>
        <dbReference type="ARBA" id="ARBA00023152"/>
    </source>
</evidence>
<dbReference type="FunFam" id="3.10.10.10:FF:000007">
    <property type="entry name" value="Retrovirus-related Pol polyprotein from transposon 17.6-like Protein"/>
    <property type="match status" value="1"/>
</dbReference>
<feature type="binding site" evidence="17">
    <location>
        <begin position="266"/>
        <end position="268"/>
    </location>
    <ligand>
        <name>substrate</name>
    </ligand>
</feature>
<evidence type="ECO:0000256" key="11">
    <source>
        <dbReference type="ARBA" id="ARBA00022777"/>
    </source>
</evidence>
<evidence type="ECO:0000256" key="10">
    <source>
        <dbReference type="ARBA" id="ARBA00022759"/>
    </source>
</evidence>
<feature type="site" description="Important for catalytic activity; stabilizes the transition state when the phosphoryl donor is PPi" evidence="17">
    <location>
        <position position="218"/>
    </location>
</feature>
<dbReference type="FunFam" id="1.10.10.480:FF:000002">
    <property type="entry name" value="Pyrophosphate--fructose 6-phosphate 1-phosphotransferase subunit beta"/>
    <property type="match status" value="1"/>
</dbReference>
<feature type="compositionally biased region" description="Acidic residues" evidence="18">
    <location>
        <begin position="836"/>
        <end position="855"/>
    </location>
</feature>
<dbReference type="InterPro" id="IPR005162">
    <property type="entry name" value="Retrotrans_gag_dom"/>
</dbReference>
<dbReference type="Gene3D" id="3.30.70.270">
    <property type="match status" value="1"/>
</dbReference>
<comment type="subcellular location">
    <subcellularLocation>
        <location evidence="17">Cytoplasm</location>
    </subcellularLocation>
</comment>
<evidence type="ECO:0000256" key="8">
    <source>
        <dbReference type="ARBA" id="ARBA00022722"/>
    </source>
</evidence>
<protein>
    <recommendedName>
        <fullName evidence="17">Pyrophosphate--fructose 6-phosphate 1-phosphotransferase subunit beta</fullName>
        <shortName evidence="17">PFP</shortName>
        <ecNumber evidence="17">2.7.1.90</ecNumber>
    </recommendedName>
    <alternativeName>
        <fullName evidence="17">6-phosphofructokinase, pyrophosphate dependent</fullName>
    </alternativeName>
    <alternativeName>
        <fullName evidence="17">PPi-PFK</fullName>
    </alternativeName>
    <alternativeName>
        <fullName evidence="17">Pyrophosphate-dependent 6-phosphofructose-1-kinase</fullName>
    </alternativeName>
</protein>
<feature type="binding site" evidence="17">
    <location>
        <begin position="258"/>
        <end position="259"/>
    </location>
    <ligand>
        <name>substrate</name>
        <note>ligand shared between dimeric partners</note>
    </ligand>
</feature>
<dbReference type="EC" id="2.7.1.90" evidence="17"/>
<comment type="similarity">
    <text evidence="17">Belongs to the phosphofructokinase type A (PFKA) family. PPi-dependent PFK group II subfamily. Clade 'Long' sub-subfamily.</text>
</comment>
<dbReference type="GO" id="GO:0005524">
    <property type="term" value="F:ATP binding"/>
    <property type="evidence" value="ECO:0007669"/>
    <property type="project" value="InterPro"/>
</dbReference>
<keyword evidence="9 17" id="KW-0479">Metal-binding</keyword>
<dbReference type="GO" id="GO:0003872">
    <property type="term" value="F:6-phosphofructokinase activity"/>
    <property type="evidence" value="ECO:0007669"/>
    <property type="project" value="UniProtKB-UniRule"/>
</dbReference>
<dbReference type="InterPro" id="IPR000477">
    <property type="entry name" value="RT_dom"/>
</dbReference>
<dbReference type="Gene3D" id="3.40.50.450">
    <property type="match status" value="1"/>
</dbReference>
<comment type="subunit">
    <text evidence="17">Tetramer of two alpha (regulatory) and two beta (catalytic) chains.</text>
</comment>
<feature type="region of interest" description="Disordered" evidence="18">
    <location>
        <begin position="776"/>
        <end position="795"/>
    </location>
</feature>
<dbReference type="GO" id="GO:0006002">
    <property type="term" value="P:fructose 6-phosphate metabolic process"/>
    <property type="evidence" value="ECO:0007669"/>
    <property type="project" value="InterPro"/>
</dbReference>
<dbReference type="PROSITE" id="PS50878">
    <property type="entry name" value="RT_POL"/>
    <property type="match status" value="1"/>
</dbReference>
<proteinExistence type="inferred from homology"/>
<organism evidence="20 21">
    <name type="scientific">Taxus chinensis</name>
    <name type="common">Chinese yew</name>
    <name type="synonym">Taxus wallichiana var. chinensis</name>
    <dbReference type="NCBI Taxonomy" id="29808"/>
    <lineage>
        <taxon>Eukaryota</taxon>
        <taxon>Viridiplantae</taxon>
        <taxon>Streptophyta</taxon>
        <taxon>Embryophyta</taxon>
        <taxon>Tracheophyta</taxon>
        <taxon>Spermatophyta</taxon>
        <taxon>Pinopsida</taxon>
        <taxon>Pinidae</taxon>
        <taxon>Conifers II</taxon>
        <taxon>Cupressales</taxon>
        <taxon>Taxaceae</taxon>
        <taxon>Taxus</taxon>
    </lineage>
</organism>
<feature type="region of interest" description="Disordered" evidence="18">
    <location>
        <begin position="836"/>
        <end position="858"/>
    </location>
</feature>
<dbReference type="GO" id="GO:0005829">
    <property type="term" value="C:cytosol"/>
    <property type="evidence" value="ECO:0007669"/>
    <property type="project" value="TreeGrafter"/>
</dbReference>
<dbReference type="PANTHER" id="PTHR43650:SF1">
    <property type="entry name" value="PYROPHOSPHATE--FRUCTOSE 6-PHOSPHATE 1-PHOSPHOTRANSFERASE SUBUNIT BETA 2"/>
    <property type="match status" value="1"/>
</dbReference>
<dbReference type="InterPro" id="IPR022953">
    <property type="entry name" value="ATP_PFK"/>
</dbReference>
<evidence type="ECO:0000256" key="4">
    <source>
        <dbReference type="ARBA" id="ARBA00022533"/>
    </source>
</evidence>
<dbReference type="GO" id="GO:0003964">
    <property type="term" value="F:RNA-directed DNA polymerase activity"/>
    <property type="evidence" value="ECO:0007669"/>
    <property type="project" value="UniProtKB-KW"/>
</dbReference>
<dbReference type="HAMAP" id="MF_01980">
    <property type="entry name" value="Phosphofructokinase_II_Long"/>
    <property type="match status" value="1"/>
</dbReference>
<dbReference type="PRINTS" id="PR00476">
    <property type="entry name" value="PHFRCTKINASE"/>
</dbReference>
<evidence type="ECO:0000256" key="5">
    <source>
        <dbReference type="ARBA" id="ARBA00022670"/>
    </source>
</evidence>
<keyword evidence="8" id="KW-0540">Nuclease</keyword>
<dbReference type="PANTHER" id="PTHR43650">
    <property type="entry name" value="PYROPHOSPHATE--FRUCTOSE 6-PHOSPHATE 1-PHOSPHOTRANSFERASE"/>
    <property type="match status" value="1"/>
</dbReference>
<dbReference type="GO" id="GO:0009749">
    <property type="term" value="P:response to glucose"/>
    <property type="evidence" value="ECO:0007669"/>
    <property type="project" value="TreeGrafter"/>
</dbReference>
<comment type="catalytic activity">
    <reaction evidence="16 17">
        <text>beta-D-fructose 6-phosphate + diphosphate = beta-D-fructose 1,6-bisphosphate + phosphate + H(+)</text>
        <dbReference type="Rhea" id="RHEA:13613"/>
        <dbReference type="ChEBI" id="CHEBI:15378"/>
        <dbReference type="ChEBI" id="CHEBI:32966"/>
        <dbReference type="ChEBI" id="CHEBI:33019"/>
        <dbReference type="ChEBI" id="CHEBI:43474"/>
        <dbReference type="ChEBI" id="CHEBI:57634"/>
        <dbReference type="EC" id="2.7.1.90"/>
    </reaction>
</comment>
<comment type="activity regulation">
    <text evidence="17">Allosterically activated by fructose 2,6-bisphosphate.</text>
</comment>
<keyword evidence="21" id="KW-1185">Reference proteome</keyword>
<evidence type="ECO:0000256" key="17">
    <source>
        <dbReference type="HAMAP-Rule" id="MF_03185"/>
    </source>
</evidence>
<evidence type="ECO:0000256" key="3">
    <source>
        <dbReference type="ARBA" id="ARBA00022490"/>
    </source>
</evidence>
<evidence type="ECO:0000313" key="21">
    <source>
        <dbReference type="Proteomes" id="UP000824469"/>
    </source>
</evidence>
<keyword evidence="12" id="KW-0378">Hydrolase</keyword>
<keyword evidence="11 17" id="KW-0418">Kinase</keyword>
<dbReference type="InterPro" id="IPR043502">
    <property type="entry name" value="DNA/RNA_pol_sf"/>
</dbReference>
<keyword evidence="15 17" id="KW-0324">Glycolysis</keyword>
<comment type="function">
    <text evidence="17">Catalytic subunit of pyrophosphate--fructose 6-phosphate 1-phosphotransferase. Catalyzes the phosphorylation of D-fructose 6-phosphate, the first committing step of glycolysis. Uses inorganic phosphate (PPi) as phosphoryl donor instead of ATP like common ATP-dependent phosphofructokinases (ATP-PFKs), which renders the reaction reversible, and can thus function both in glycolysis and gluconeogenesis.</text>
</comment>
<evidence type="ECO:0000256" key="1">
    <source>
        <dbReference type="ARBA" id="ARBA00001946"/>
    </source>
</evidence>
<dbReference type="InterPro" id="IPR011183">
    <property type="entry name" value="PfpB_PPi_PFK"/>
</dbReference>
<keyword evidence="13 17" id="KW-0460">Magnesium</keyword>